<dbReference type="RefSeq" id="WP_015160980.1">
    <property type="nucleotide sequence ID" value="NC_019697.1"/>
</dbReference>
<keyword evidence="2" id="KW-1185">Reference proteome</keyword>
<reference evidence="1 2" key="1">
    <citation type="submission" date="2012-05" db="EMBL/GenBank/DDBJ databases">
        <title>Finished chromosome of genome of Chamaesiphon sp. PCC 6605.</title>
        <authorList>
            <consortium name="US DOE Joint Genome Institute"/>
            <person name="Gugger M."/>
            <person name="Coursin T."/>
            <person name="Rippka R."/>
            <person name="Tandeau De Marsac N."/>
            <person name="Huntemann M."/>
            <person name="Wei C.-L."/>
            <person name="Han J."/>
            <person name="Detter J.C."/>
            <person name="Han C."/>
            <person name="Tapia R."/>
            <person name="Chen A."/>
            <person name="Kyrpides N."/>
            <person name="Mavromatis K."/>
            <person name="Markowitz V."/>
            <person name="Szeto E."/>
            <person name="Ivanova N."/>
            <person name="Pagani I."/>
            <person name="Pati A."/>
            <person name="Goodwin L."/>
            <person name="Nordberg H.P."/>
            <person name="Cantor M.N."/>
            <person name="Hua S.X."/>
            <person name="Woyke T."/>
            <person name="Kerfeld C.A."/>
        </authorList>
    </citation>
    <scope>NUCLEOTIDE SEQUENCE [LARGE SCALE GENOMIC DNA]</scope>
    <source>
        <strain evidence="2">ATCC 27169 / PCC 6605</strain>
    </source>
</reference>
<evidence type="ECO:0000313" key="1">
    <source>
        <dbReference type="EMBL" id="AFY94866.1"/>
    </source>
</evidence>
<dbReference type="KEGG" id="cmp:Cha6605_3899"/>
<organism evidence="1 2">
    <name type="scientific">Chamaesiphon minutus (strain ATCC 27169 / PCC 6605)</name>
    <dbReference type="NCBI Taxonomy" id="1173020"/>
    <lineage>
        <taxon>Bacteria</taxon>
        <taxon>Bacillati</taxon>
        <taxon>Cyanobacteriota</taxon>
        <taxon>Cyanophyceae</taxon>
        <taxon>Gomontiellales</taxon>
        <taxon>Chamaesiphonaceae</taxon>
        <taxon>Chamaesiphon</taxon>
    </lineage>
</organism>
<dbReference type="Proteomes" id="UP000010366">
    <property type="component" value="Chromosome"/>
</dbReference>
<accession>K9UKA9</accession>
<dbReference type="EMBL" id="CP003600">
    <property type="protein sequence ID" value="AFY94866.1"/>
    <property type="molecule type" value="Genomic_DNA"/>
</dbReference>
<protein>
    <submittedName>
        <fullName evidence="1">Uncharacterized protein</fullName>
    </submittedName>
</protein>
<sequence>MAEKWEILDLLYRAAGGSLTAPLGARVGEAMAGLGIDRAQGRRAQRAVYAPDGYIIAAQGQIVTARTIERAKATRQESALLEAVGLTAPAALQSQAGALAVSTGDRLKTTTTAASDRIQASTANIWERVKQTSNELQGKSAQALEQQRIKRALGRPTTRVILDRDDRVILNMGELISYKAIAMARDADVLDLLLDSVYTETPQFSIEELRAPAKGTAAL</sequence>
<proteinExistence type="predicted"/>
<dbReference type="eggNOG" id="COG3881">
    <property type="taxonomic scope" value="Bacteria"/>
</dbReference>
<name>K9UKA9_CHAP6</name>
<gene>
    <name evidence="1" type="ORF">Cha6605_3899</name>
</gene>
<dbReference type="AlphaFoldDB" id="K9UKA9"/>
<dbReference type="HOGENOM" id="CLU_1259566_0_0_3"/>
<evidence type="ECO:0000313" key="2">
    <source>
        <dbReference type="Proteomes" id="UP000010366"/>
    </source>
</evidence>
<dbReference type="OrthoDB" id="463452at2"/>